<dbReference type="Ensembl" id="ENSACLT00000055580.1">
    <property type="protein sequence ID" value="ENSACLP00000081292.1"/>
    <property type="gene ID" value="ENSACLG00000022730.2"/>
</dbReference>
<dbReference type="FunFam" id="1.20.900.10:FF:000007">
    <property type="entry name" value="rho guanine nucleotide exchange factor 19"/>
    <property type="match status" value="1"/>
</dbReference>
<dbReference type="PROSITE" id="PS50002">
    <property type="entry name" value="SH3"/>
    <property type="match status" value="1"/>
</dbReference>
<sequence>MEIDSFSLHPTTGPNSTRLTLDHSPSSSAGSSSSHSPLPHKSPLLPGARRCSPQLSRQPHHSRDLLPSNGEFSSTHALYNQNAADKRRGGVGGKRTVEISAASYSQQRDFTAEMSTDWTHNSDSEAIEELSEQTAKACTVKDTRRKTMNSQQPNSEGDQDIHMNHRVLRNGECSQTICHSLKIIKNIAFLYQEYRDTSKQQEIEQRRQRDNLFPGVKAGTVGTDSGVMSPPVLQLQLRNSAQSLTLWQNLEAVQASGLLTQLLHKEIIMQEAMFELVTSEASYYKSLEILETHFLRNPVLVNTLSQSDMHFLFSNIEEVMKASERFLMDLEHRIEKSILIPDVCDIVYYHAAKHFNVFITYVINQAYQEKNYRHGNQQFRDTMATLENYPCVKGLSFTSFLILPFQRITRLKLLVQNILKKAEENSEREANAIKAHHELEKIVKECNEGVRKMSRTEELISIEKTLEFKSKSVPIISHSRWLLKKGDVQQMGGPKSTRTMRSRKLYQPVYLFLFNNLLLVTKRSGDKFQVIDSCTRAMLRTEDLEDQGQQLANVFNLKLLENQDEREVNYMLKTSSMSDKLRWICALTPNRRTRFMSTSAHQPDSPQVQCIQSYSAQEPDELSTEMADVLNLLERTDDGWMMGERLHDGERGWFPSRVAEEIQNKEVRAQNLREAIRIQQADKTKTKSHHAQLVQEMLHIA</sequence>
<feature type="domain" description="SH3" evidence="5">
    <location>
        <begin position="603"/>
        <end position="664"/>
    </location>
</feature>
<dbReference type="SMART" id="SM00326">
    <property type="entry name" value="SH3"/>
    <property type="match status" value="1"/>
</dbReference>
<dbReference type="Pfam" id="PF00018">
    <property type="entry name" value="SH3_1"/>
    <property type="match status" value="1"/>
</dbReference>
<dbReference type="SMART" id="SM00325">
    <property type="entry name" value="RhoGEF"/>
    <property type="match status" value="1"/>
</dbReference>
<evidence type="ECO:0000259" key="5">
    <source>
        <dbReference type="PROSITE" id="PS50002"/>
    </source>
</evidence>
<dbReference type="SUPFAM" id="SSF48065">
    <property type="entry name" value="DBL homology domain (DH-domain)"/>
    <property type="match status" value="1"/>
</dbReference>
<dbReference type="GO" id="GO:0005085">
    <property type="term" value="F:guanyl-nucleotide exchange factor activity"/>
    <property type="evidence" value="ECO:0007669"/>
    <property type="project" value="UniProtKB-KW"/>
</dbReference>
<dbReference type="PROSITE" id="PS50010">
    <property type="entry name" value="DH_2"/>
    <property type="match status" value="1"/>
</dbReference>
<dbReference type="PANTHER" id="PTHR12845">
    <property type="entry name" value="GUANINE NUCLEOTIDE EXCHANGE FACTOR"/>
    <property type="match status" value="1"/>
</dbReference>
<evidence type="ECO:0000313" key="9">
    <source>
        <dbReference type="Proteomes" id="UP000265100"/>
    </source>
</evidence>
<dbReference type="AlphaFoldDB" id="A0AAX7VJL9"/>
<dbReference type="SMART" id="SM00233">
    <property type="entry name" value="PH"/>
    <property type="match status" value="1"/>
</dbReference>
<proteinExistence type="predicted"/>
<evidence type="ECO:0000256" key="3">
    <source>
        <dbReference type="PROSITE-ProRule" id="PRU00192"/>
    </source>
</evidence>
<reference evidence="8 9" key="1">
    <citation type="submission" date="2018-05" db="EMBL/GenBank/DDBJ databases">
        <authorList>
            <person name="Datahose"/>
        </authorList>
    </citation>
    <scope>NUCLEOTIDE SEQUENCE</scope>
</reference>
<dbReference type="Gene3D" id="2.30.30.40">
    <property type="entry name" value="SH3 Domains"/>
    <property type="match status" value="1"/>
</dbReference>
<dbReference type="CDD" id="cd00160">
    <property type="entry name" value="RhoGEF"/>
    <property type="match status" value="1"/>
</dbReference>
<dbReference type="PROSITE" id="PS50003">
    <property type="entry name" value="PH_DOMAIN"/>
    <property type="match status" value="1"/>
</dbReference>
<dbReference type="InterPro" id="IPR011993">
    <property type="entry name" value="PH-like_dom_sf"/>
</dbReference>
<dbReference type="InterPro" id="IPR001849">
    <property type="entry name" value="PH_domain"/>
</dbReference>
<reference evidence="8" key="4">
    <citation type="submission" date="2025-09" db="UniProtKB">
        <authorList>
            <consortium name="Ensembl"/>
        </authorList>
    </citation>
    <scope>IDENTIFICATION</scope>
</reference>
<accession>A0AAX7VJL9</accession>
<reference evidence="8" key="3">
    <citation type="submission" date="2025-08" db="UniProtKB">
        <authorList>
            <consortium name="Ensembl"/>
        </authorList>
    </citation>
    <scope>IDENTIFICATION</scope>
</reference>
<evidence type="ECO:0000256" key="1">
    <source>
        <dbReference type="ARBA" id="ARBA00022443"/>
    </source>
</evidence>
<name>A0AAX7VJL9_ASTCA</name>
<gene>
    <name evidence="8" type="primary">NGEF</name>
</gene>
<dbReference type="InterPro" id="IPR001452">
    <property type="entry name" value="SH3_domain"/>
</dbReference>
<feature type="domain" description="PH" evidence="6">
    <location>
        <begin position="481"/>
        <end position="592"/>
    </location>
</feature>
<dbReference type="Gene3D" id="2.30.29.30">
    <property type="entry name" value="Pleckstrin-homology domain (PH domain)/Phosphotyrosine-binding domain (PTB)"/>
    <property type="match status" value="1"/>
</dbReference>
<dbReference type="SUPFAM" id="SSF50044">
    <property type="entry name" value="SH3-domain"/>
    <property type="match status" value="1"/>
</dbReference>
<evidence type="ECO:0000313" key="8">
    <source>
        <dbReference type="Ensembl" id="ENSACLP00000081292.1"/>
    </source>
</evidence>
<keyword evidence="1 3" id="KW-0728">SH3 domain</keyword>
<dbReference type="Proteomes" id="UP000265100">
    <property type="component" value="Chromosome 14"/>
</dbReference>
<dbReference type="GeneTree" id="ENSGT01030000234571"/>
<dbReference type="SUPFAM" id="SSF50729">
    <property type="entry name" value="PH domain-like"/>
    <property type="match status" value="1"/>
</dbReference>
<dbReference type="InterPro" id="IPR047270">
    <property type="entry name" value="PH_ephexin"/>
</dbReference>
<evidence type="ECO:0000256" key="2">
    <source>
        <dbReference type="ARBA" id="ARBA00022658"/>
    </source>
</evidence>
<evidence type="ECO:0000259" key="7">
    <source>
        <dbReference type="PROSITE" id="PS50010"/>
    </source>
</evidence>
<keyword evidence="2" id="KW-0344">Guanine-nucleotide releasing factor</keyword>
<dbReference type="InterPro" id="IPR036028">
    <property type="entry name" value="SH3-like_dom_sf"/>
</dbReference>
<dbReference type="CDD" id="cd01221">
    <property type="entry name" value="PH_ephexin"/>
    <property type="match status" value="1"/>
</dbReference>
<dbReference type="Gene3D" id="1.20.900.10">
    <property type="entry name" value="Dbl homology (DH) domain"/>
    <property type="match status" value="1"/>
</dbReference>
<evidence type="ECO:0000259" key="6">
    <source>
        <dbReference type="PROSITE" id="PS50003"/>
    </source>
</evidence>
<feature type="compositionally biased region" description="Low complexity" evidence="4">
    <location>
        <begin position="23"/>
        <end position="46"/>
    </location>
</feature>
<evidence type="ECO:0000256" key="4">
    <source>
        <dbReference type="SAM" id="MobiDB-lite"/>
    </source>
</evidence>
<dbReference type="PANTHER" id="PTHR12845:SF8">
    <property type="entry name" value="EPHEXIN-1"/>
    <property type="match status" value="1"/>
</dbReference>
<dbReference type="InterPro" id="IPR000219">
    <property type="entry name" value="DH_dom"/>
</dbReference>
<feature type="compositionally biased region" description="Polar residues" evidence="4">
    <location>
        <begin position="8"/>
        <end position="19"/>
    </location>
</feature>
<evidence type="ECO:0008006" key="10">
    <source>
        <dbReference type="Google" id="ProtNLM"/>
    </source>
</evidence>
<reference evidence="9" key="2">
    <citation type="submission" date="2023-03" db="EMBL/GenBank/DDBJ databases">
        <authorList>
            <consortium name="Wellcome Sanger Institute Data Sharing"/>
        </authorList>
    </citation>
    <scope>NUCLEOTIDE SEQUENCE [LARGE SCALE GENOMIC DNA]</scope>
</reference>
<keyword evidence="9" id="KW-1185">Reference proteome</keyword>
<feature type="region of interest" description="Disordered" evidence="4">
    <location>
        <begin position="1"/>
        <end position="73"/>
    </location>
</feature>
<dbReference type="Pfam" id="PF00621">
    <property type="entry name" value="RhoGEF"/>
    <property type="match status" value="1"/>
</dbReference>
<protein>
    <recommendedName>
        <fullName evidence="10">Neuronal guanine nucleotide exchange factor</fullName>
    </recommendedName>
</protein>
<organism evidence="8 9">
    <name type="scientific">Astatotilapia calliptera</name>
    <name type="common">Eastern happy</name>
    <name type="synonym">Chromis callipterus</name>
    <dbReference type="NCBI Taxonomy" id="8154"/>
    <lineage>
        <taxon>Eukaryota</taxon>
        <taxon>Metazoa</taxon>
        <taxon>Chordata</taxon>
        <taxon>Craniata</taxon>
        <taxon>Vertebrata</taxon>
        <taxon>Euteleostomi</taxon>
        <taxon>Actinopterygii</taxon>
        <taxon>Neopterygii</taxon>
        <taxon>Teleostei</taxon>
        <taxon>Neoteleostei</taxon>
        <taxon>Acanthomorphata</taxon>
        <taxon>Ovalentaria</taxon>
        <taxon>Cichlomorphae</taxon>
        <taxon>Cichliformes</taxon>
        <taxon>Cichlidae</taxon>
        <taxon>African cichlids</taxon>
        <taxon>Pseudocrenilabrinae</taxon>
        <taxon>Haplochromini</taxon>
        <taxon>Astatotilapia</taxon>
    </lineage>
</organism>
<dbReference type="InterPro" id="IPR035899">
    <property type="entry name" value="DBL_dom_sf"/>
</dbReference>
<dbReference type="InterPro" id="IPR047271">
    <property type="entry name" value="Ephexin-like"/>
</dbReference>
<feature type="domain" description="DH" evidence="7">
    <location>
        <begin position="268"/>
        <end position="449"/>
    </location>
</feature>